<evidence type="ECO:0000313" key="2">
    <source>
        <dbReference type="EMBL" id="OGG47247.1"/>
    </source>
</evidence>
<evidence type="ECO:0000256" key="1">
    <source>
        <dbReference type="SAM" id="Phobius"/>
    </source>
</evidence>
<dbReference type="InterPro" id="IPR012902">
    <property type="entry name" value="N_methyl_site"/>
</dbReference>
<comment type="caution">
    <text evidence="2">The sequence shown here is derived from an EMBL/GenBank/DDBJ whole genome shotgun (WGS) entry which is preliminary data.</text>
</comment>
<dbReference type="InterPro" id="IPR045584">
    <property type="entry name" value="Pilin-like"/>
</dbReference>
<keyword evidence="1" id="KW-0472">Membrane</keyword>
<dbReference type="EMBL" id="MFKQ01000020">
    <property type="protein sequence ID" value="OGG47247.1"/>
    <property type="molecule type" value="Genomic_DNA"/>
</dbReference>
<feature type="transmembrane region" description="Helical" evidence="1">
    <location>
        <begin position="12"/>
        <end position="36"/>
    </location>
</feature>
<dbReference type="AlphaFoldDB" id="A0A1F6CE14"/>
<reference evidence="2 3" key="1">
    <citation type="journal article" date="2016" name="Nat. Commun.">
        <title>Thousands of microbial genomes shed light on interconnected biogeochemical processes in an aquifer system.</title>
        <authorList>
            <person name="Anantharaman K."/>
            <person name="Brown C.T."/>
            <person name="Hug L.A."/>
            <person name="Sharon I."/>
            <person name="Castelle C.J."/>
            <person name="Probst A.J."/>
            <person name="Thomas B.C."/>
            <person name="Singh A."/>
            <person name="Wilkins M.J."/>
            <person name="Karaoz U."/>
            <person name="Brodie E.L."/>
            <person name="Williams K.H."/>
            <person name="Hubbard S.S."/>
            <person name="Banfield J.F."/>
        </authorList>
    </citation>
    <scope>NUCLEOTIDE SEQUENCE [LARGE SCALE GENOMIC DNA]</scope>
</reference>
<keyword evidence="1" id="KW-0812">Transmembrane</keyword>
<name>A0A1F6CE14_9BACT</name>
<keyword evidence="1" id="KW-1133">Transmembrane helix</keyword>
<dbReference type="Proteomes" id="UP000178344">
    <property type="component" value="Unassembled WGS sequence"/>
</dbReference>
<accession>A0A1F6CE14</accession>
<proteinExistence type="predicted"/>
<dbReference type="PROSITE" id="PS00409">
    <property type="entry name" value="PROKAR_NTER_METHYL"/>
    <property type="match status" value="1"/>
</dbReference>
<evidence type="ECO:0008006" key="4">
    <source>
        <dbReference type="Google" id="ProtNLM"/>
    </source>
</evidence>
<dbReference type="SUPFAM" id="SSF54523">
    <property type="entry name" value="Pili subunits"/>
    <property type="match status" value="1"/>
</dbReference>
<gene>
    <name evidence="2" type="ORF">A2671_02210</name>
</gene>
<sequence length="199" mass="21175">MRIFSTKTKRHLLRGFTLVELVVIAGIISIVSAVLLTNNNLFGGNIILTNLAYDVALSVRQAQVYGVSTRATTLGSFTQAYGVHFKLTGGPSSSYIFFVDANNNRIYDNPPADTILQLIEVPPSYALTKICGDAGAGEVCGTTGTIDVSFLRPSPDALIQGNIESGASQTFMNARVELTNPSGRTKSVLISSTGQISIQ</sequence>
<protein>
    <recommendedName>
        <fullName evidence="4">General secretion pathway GspH domain-containing protein</fullName>
    </recommendedName>
</protein>
<organism evidence="2 3">
    <name type="scientific">Candidatus Kaiserbacteria bacterium RIFCSPHIGHO2_01_FULL_49_13</name>
    <dbReference type="NCBI Taxonomy" id="1798477"/>
    <lineage>
        <taxon>Bacteria</taxon>
        <taxon>Candidatus Kaiseribacteriota</taxon>
    </lineage>
</organism>
<evidence type="ECO:0000313" key="3">
    <source>
        <dbReference type="Proteomes" id="UP000178344"/>
    </source>
</evidence>